<feature type="region of interest" description="Disordered" evidence="2">
    <location>
        <begin position="81"/>
        <end position="108"/>
    </location>
</feature>
<feature type="coiled-coil region" evidence="1">
    <location>
        <begin position="168"/>
        <end position="195"/>
    </location>
</feature>
<sequence length="237" mass="27525">MSTRDRRVTLALKWHYLDNLDVDQIRERFEEEGIGSYAASTVRKYLNEEPKEAVIEQIEAEHADVRLQIAEREERMFKRARESEAKATDDEPIHRTVPKTDTVPADRESPLSWPAWEIVEPGDPDRPEWAEERDVVIRFDDEQRTQVRPGERYPIRAIDGSPTYTTEMVGLERDVDDLKQQAMARQEQSQHLQAKGDVLGVYSEKIELEGDLEHSGEFDVSITHHRVTEEDTDVDNE</sequence>
<comment type="caution">
    <text evidence="3">The sequence shown here is derived from an EMBL/GenBank/DDBJ whole genome shotgun (WGS) entry which is preliminary data.</text>
</comment>
<name>M0DKL2_9EURY</name>
<evidence type="ECO:0000256" key="1">
    <source>
        <dbReference type="SAM" id="Coils"/>
    </source>
</evidence>
<dbReference type="AlphaFoldDB" id="M0DKL2"/>
<feature type="compositionally biased region" description="Basic and acidic residues" evidence="2">
    <location>
        <begin position="81"/>
        <end position="94"/>
    </location>
</feature>
<dbReference type="RefSeq" id="WP_006630154.1">
    <property type="nucleotide sequence ID" value="NZ_AOJD01000064.1"/>
</dbReference>
<protein>
    <submittedName>
        <fullName evidence="3">Uncharacterized protein</fullName>
    </submittedName>
</protein>
<accession>M0DKL2</accession>
<dbReference type="OrthoDB" id="318819at2157"/>
<reference evidence="3 4" key="1">
    <citation type="journal article" date="2014" name="PLoS Genet.">
        <title>Phylogenetically driven sequencing of extremely halophilic archaea reveals strategies for static and dynamic osmo-response.</title>
        <authorList>
            <person name="Becker E.A."/>
            <person name="Seitzer P.M."/>
            <person name="Tritt A."/>
            <person name="Larsen D."/>
            <person name="Krusor M."/>
            <person name="Yao A.I."/>
            <person name="Wu D."/>
            <person name="Madern D."/>
            <person name="Eisen J.A."/>
            <person name="Darling A.E."/>
            <person name="Facciotti M.T."/>
        </authorList>
    </citation>
    <scope>NUCLEOTIDE SEQUENCE [LARGE SCALE GENOMIC DNA]</scope>
    <source>
        <strain evidence="3 4">DSM 14210</strain>
    </source>
</reference>
<proteinExistence type="predicted"/>
<evidence type="ECO:0000256" key="2">
    <source>
        <dbReference type="SAM" id="MobiDB-lite"/>
    </source>
</evidence>
<gene>
    <name evidence="3" type="ORF">C472_12535</name>
</gene>
<dbReference type="EMBL" id="AOJD01000064">
    <property type="protein sequence ID" value="ELZ35363.1"/>
    <property type="molecule type" value="Genomic_DNA"/>
</dbReference>
<dbReference type="Proteomes" id="UP000011523">
    <property type="component" value="Unassembled WGS sequence"/>
</dbReference>
<dbReference type="PATRIC" id="fig|1227485.3.peg.2458"/>
<organism evidence="3 4">
    <name type="scientific">Halorubrum tebenquichense DSM 14210</name>
    <dbReference type="NCBI Taxonomy" id="1227485"/>
    <lineage>
        <taxon>Archaea</taxon>
        <taxon>Methanobacteriati</taxon>
        <taxon>Methanobacteriota</taxon>
        <taxon>Stenosarchaea group</taxon>
        <taxon>Halobacteria</taxon>
        <taxon>Halobacteriales</taxon>
        <taxon>Haloferacaceae</taxon>
        <taxon>Halorubrum</taxon>
    </lineage>
</organism>
<keyword evidence="4" id="KW-1185">Reference proteome</keyword>
<evidence type="ECO:0000313" key="4">
    <source>
        <dbReference type="Proteomes" id="UP000011523"/>
    </source>
</evidence>
<keyword evidence="1" id="KW-0175">Coiled coil</keyword>
<evidence type="ECO:0000313" key="3">
    <source>
        <dbReference type="EMBL" id="ELZ35363.1"/>
    </source>
</evidence>